<dbReference type="SUPFAM" id="SSF50486">
    <property type="entry name" value="FMT C-terminal domain-like"/>
    <property type="match status" value="1"/>
</dbReference>
<protein>
    <submittedName>
        <fullName evidence="5">Uncharacterized protein</fullName>
    </submittedName>
</protein>
<dbReference type="AlphaFoldDB" id="A0AAW4FMW5"/>
<proteinExistence type="inferred from homology"/>
<name>A0AAW4FMW5_9HYPH</name>
<accession>A0AAW4FMW5</accession>
<evidence type="ECO:0000256" key="2">
    <source>
        <dbReference type="ARBA" id="ARBA00022763"/>
    </source>
</evidence>
<dbReference type="InterPro" id="IPR003180">
    <property type="entry name" value="MPG"/>
</dbReference>
<dbReference type="InterPro" id="IPR011034">
    <property type="entry name" value="Formyl_transferase-like_C_sf"/>
</dbReference>
<evidence type="ECO:0000256" key="4">
    <source>
        <dbReference type="ARBA" id="ARBA00023204"/>
    </source>
</evidence>
<dbReference type="InterPro" id="IPR036995">
    <property type="entry name" value="MPG_sf"/>
</dbReference>
<gene>
    <name evidence="5" type="ORF">GFB56_18145</name>
</gene>
<reference evidence="5 6" key="1">
    <citation type="submission" date="2020-01" db="EMBL/GenBank/DDBJ databases">
        <title>Draft genome assembly of Ensifer adhaerens T173.</title>
        <authorList>
            <person name="Craig J.E."/>
            <person name="Stinchcombe J.R."/>
        </authorList>
    </citation>
    <scope>NUCLEOTIDE SEQUENCE [LARGE SCALE GENOMIC DNA]</scope>
    <source>
        <strain evidence="5 6">T173</strain>
    </source>
</reference>
<dbReference type="GO" id="GO:0003677">
    <property type="term" value="F:DNA binding"/>
    <property type="evidence" value="ECO:0007669"/>
    <property type="project" value="InterPro"/>
</dbReference>
<comment type="similarity">
    <text evidence="1">Belongs to the DNA glycosylase MPG family.</text>
</comment>
<evidence type="ECO:0000313" key="6">
    <source>
        <dbReference type="Proteomes" id="UP000744980"/>
    </source>
</evidence>
<dbReference type="RefSeq" id="WP_225906347.1">
    <property type="nucleotide sequence ID" value="NZ_CP083373.1"/>
</dbReference>
<organism evidence="5 6">
    <name type="scientific">Ensifer canadensis</name>
    <dbReference type="NCBI Taxonomy" id="555315"/>
    <lineage>
        <taxon>Bacteria</taxon>
        <taxon>Pseudomonadati</taxon>
        <taxon>Pseudomonadota</taxon>
        <taxon>Alphaproteobacteria</taxon>
        <taxon>Hyphomicrobiales</taxon>
        <taxon>Rhizobiaceae</taxon>
        <taxon>Sinorhizobium/Ensifer group</taxon>
        <taxon>Ensifer</taxon>
    </lineage>
</organism>
<evidence type="ECO:0000313" key="5">
    <source>
        <dbReference type="EMBL" id="MBM3092716.1"/>
    </source>
</evidence>
<dbReference type="GO" id="GO:0003905">
    <property type="term" value="F:alkylbase DNA N-glycosylase activity"/>
    <property type="evidence" value="ECO:0007669"/>
    <property type="project" value="InterPro"/>
</dbReference>
<dbReference type="EMBL" id="WXFA01000011">
    <property type="protein sequence ID" value="MBM3092716.1"/>
    <property type="molecule type" value="Genomic_DNA"/>
</dbReference>
<keyword evidence="2" id="KW-0227">DNA damage</keyword>
<evidence type="ECO:0000256" key="1">
    <source>
        <dbReference type="ARBA" id="ARBA00009232"/>
    </source>
</evidence>
<comment type="caution">
    <text evidence="5">The sequence shown here is derived from an EMBL/GenBank/DDBJ whole genome shotgun (WGS) entry which is preliminary data.</text>
</comment>
<sequence length="97" mass="10603">MRLRRGAVAETVLCAGPGSLCQALAITRHFVGRSLLASPFALLMLIAVEVCRGPRIGISSAIELLWRFGERGSVHLNQRFPEPAPWKATEAAFIDRC</sequence>
<keyword evidence="4" id="KW-0234">DNA repair</keyword>
<dbReference type="Proteomes" id="UP000744980">
    <property type="component" value="Unassembled WGS sequence"/>
</dbReference>
<keyword evidence="6" id="KW-1185">Reference proteome</keyword>
<evidence type="ECO:0000256" key="3">
    <source>
        <dbReference type="ARBA" id="ARBA00022801"/>
    </source>
</evidence>
<dbReference type="Pfam" id="PF02245">
    <property type="entry name" value="Pur_DNA_glyco"/>
    <property type="match status" value="1"/>
</dbReference>
<keyword evidence="3" id="KW-0378">Hydrolase</keyword>
<dbReference type="Gene3D" id="3.10.300.10">
    <property type="entry name" value="Methylpurine-DNA glycosylase (MPG)"/>
    <property type="match status" value="1"/>
</dbReference>
<dbReference type="GO" id="GO:0006284">
    <property type="term" value="P:base-excision repair"/>
    <property type="evidence" value="ECO:0007669"/>
    <property type="project" value="InterPro"/>
</dbReference>